<evidence type="ECO:0000313" key="3">
    <source>
        <dbReference type="Proteomes" id="UP000063236"/>
    </source>
</evidence>
<evidence type="ECO:0000256" key="1">
    <source>
        <dbReference type="SAM" id="MobiDB-lite"/>
    </source>
</evidence>
<evidence type="ECO:0000313" key="2">
    <source>
        <dbReference type="EMBL" id="KWF45742.1"/>
    </source>
</evidence>
<feature type="region of interest" description="Disordered" evidence="1">
    <location>
        <begin position="26"/>
        <end position="69"/>
    </location>
</feature>
<feature type="compositionally biased region" description="Basic residues" evidence="1">
    <location>
        <begin position="59"/>
        <end position="69"/>
    </location>
</feature>
<reference evidence="2 3" key="1">
    <citation type="submission" date="2015-11" db="EMBL/GenBank/DDBJ databases">
        <title>Expanding the genomic diversity of Burkholderia species for the development of highly accurate diagnostics.</title>
        <authorList>
            <person name="Sahl J."/>
            <person name="Keim P."/>
            <person name="Wagner D."/>
        </authorList>
    </citation>
    <scope>NUCLEOTIDE SEQUENCE [LARGE SCALE GENOMIC DNA]</scope>
    <source>
        <strain evidence="2 3">MSMB378WGS</strain>
    </source>
</reference>
<feature type="compositionally biased region" description="Low complexity" evidence="1">
    <location>
        <begin position="46"/>
        <end position="55"/>
    </location>
</feature>
<organism evidence="2 3">
    <name type="scientific">Burkholderia diffusa</name>
    <dbReference type="NCBI Taxonomy" id="488732"/>
    <lineage>
        <taxon>Bacteria</taxon>
        <taxon>Pseudomonadati</taxon>
        <taxon>Pseudomonadota</taxon>
        <taxon>Betaproteobacteria</taxon>
        <taxon>Burkholderiales</taxon>
        <taxon>Burkholderiaceae</taxon>
        <taxon>Burkholderia</taxon>
        <taxon>Burkholderia cepacia complex</taxon>
    </lineage>
</organism>
<proteinExistence type="predicted"/>
<feature type="compositionally biased region" description="Basic and acidic residues" evidence="1">
    <location>
        <begin position="32"/>
        <end position="45"/>
    </location>
</feature>
<dbReference type="RefSeq" id="WP_060202433.1">
    <property type="nucleotide sequence ID" value="NZ_LOXI01000021.1"/>
</dbReference>
<sequence>MTCDQARIAQVRDAAALDVDERGLGGAVVGTRPRERHANAGDARARQAAAGANDAANRRSIRRRALHVS</sequence>
<accession>A0AAW3P8B9</accession>
<dbReference type="Proteomes" id="UP000063236">
    <property type="component" value="Unassembled WGS sequence"/>
</dbReference>
<name>A0AAW3P8B9_9BURK</name>
<protein>
    <submittedName>
        <fullName evidence="2">Uncharacterized protein</fullName>
    </submittedName>
</protein>
<dbReference type="AlphaFoldDB" id="A0AAW3P8B9"/>
<comment type="caution">
    <text evidence="2">The sequence shown here is derived from an EMBL/GenBank/DDBJ whole genome shotgun (WGS) entry which is preliminary data.</text>
</comment>
<dbReference type="EMBL" id="LPJV01000060">
    <property type="protein sequence ID" value="KWF45742.1"/>
    <property type="molecule type" value="Genomic_DNA"/>
</dbReference>
<gene>
    <name evidence="2" type="ORF">WL88_27115</name>
</gene>